<evidence type="ECO:0000313" key="3">
    <source>
        <dbReference type="Proteomes" id="UP000828390"/>
    </source>
</evidence>
<dbReference type="AlphaFoldDB" id="A0A9D4FQX4"/>
<dbReference type="Proteomes" id="UP000828390">
    <property type="component" value="Unassembled WGS sequence"/>
</dbReference>
<gene>
    <name evidence="2" type="ORF">DPMN_156552</name>
</gene>
<feature type="region of interest" description="Disordered" evidence="1">
    <location>
        <begin position="1"/>
        <end position="46"/>
    </location>
</feature>
<organism evidence="2 3">
    <name type="scientific">Dreissena polymorpha</name>
    <name type="common">Zebra mussel</name>
    <name type="synonym">Mytilus polymorpha</name>
    <dbReference type="NCBI Taxonomy" id="45954"/>
    <lineage>
        <taxon>Eukaryota</taxon>
        <taxon>Metazoa</taxon>
        <taxon>Spiralia</taxon>
        <taxon>Lophotrochozoa</taxon>
        <taxon>Mollusca</taxon>
        <taxon>Bivalvia</taxon>
        <taxon>Autobranchia</taxon>
        <taxon>Heteroconchia</taxon>
        <taxon>Euheterodonta</taxon>
        <taxon>Imparidentia</taxon>
        <taxon>Neoheterodontei</taxon>
        <taxon>Myida</taxon>
        <taxon>Dreissenoidea</taxon>
        <taxon>Dreissenidae</taxon>
        <taxon>Dreissena</taxon>
    </lineage>
</organism>
<evidence type="ECO:0000313" key="2">
    <source>
        <dbReference type="EMBL" id="KAH3802857.1"/>
    </source>
</evidence>
<sequence length="61" mass="6624">MVAGRGRFTRTQNAGHIHLNTVQDCGPGHANERSPSCTSLEKPAEKNVKDEILIAVNNKPD</sequence>
<dbReference type="EMBL" id="JAIWYP010000007">
    <property type="protein sequence ID" value="KAH3802857.1"/>
    <property type="molecule type" value="Genomic_DNA"/>
</dbReference>
<keyword evidence="3" id="KW-1185">Reference proteome</keyword>
<comment type="caution">
    <text evidence="2">The sequence shown here is derived from an EMBL/GenBank/DDBJ whole genome shotgun (WGS) entry which is preliminary data.</text>
</comment>
<name>A0A9D4FQX4_DREPO</name>
<proteinExistence type="predicted"/>
<protein>
    <submittedName>
        <fullName evidence="2">Uncharacterized protein</fullName>
    </submittedName>
</protein>
<reference evidence="2" key="2">
    <citation type="submission" date="2020-11" db="EMBL/GenBank/DDBJ databases">
        <authorList>
            <person name="McCartney M.A."/>
            <person name="Auch B."/>
            <person name="Kono T."/>
            <person name="Mallez S."/>
            <person name="Becker A."/>
            <person name="Gohl D.M."/>
            <person name="Silverstein K.A.T."/>
            <person name="Koren S."/>
            <person name="Bechman K.B."/>
            <person name="Herman A."/>
            <person name="Abrahante J.E."/>
            <person name="Garbe J."/>
        </authorList>
    </citation>
    <scope>NUCLEOTIDE SEQUENCE</scope>
    <source>
        <strain evidence="2">Duluth1</strain>
        <tissue evidence="2">Whole animal</tissue>
    </source>
</reference>
<accession>A0A9D4FQX4</accession>
<evidence type="ECO:0000256" key="1">
    <source>
        <dbReference type="SAM" id="MobiDB-lite"/>
    </source>
</evidence>
<reference evidence="2" key="1">
    <citation type="journal article" date="2019" name="bioRxiv">
        <title>The Genome of the Zebra Mussel, Dreissena polymorpha: A Resource for Invasive Species Research.</title>
        <authorList>
            <person name="McCartney M.A."/>
            <person name="Auch B."/>
            <person name="Kono T."/>
            <person name="Mallez S."/>
            <person name="Zhang Y."/>
            <person name="Obille A."/>
            <person name="Becker A."/>
            <person name="Abrahante J.E."/>
            <person name="Garbe J."/>
            <person name="Badalamenti J.P."/>
            <person name="Herman A."/>
            <person name="Mangelson H."/>
            <person name="Liachko I."/>
            <person name="Sullivan S."/>
            <person name="Sone E.D."/>
            <person name="Koren S."/>
            <person name="Silverstein K.A.T."/>
            <person name="Beckman K.B."/>
            <person name="Gohl D.M."/>
        </authorList>
    </citation>
    <scope>NUCLEOTIDE SEQUENCE</scope>
    <source>
        <strain evidence="2">Duluth1</strain>
        <tissue evidence="2">Whole animal</tissue>
    </source>
</reference>